<dbReference type="EMBL" id="NHRY01000160">
    <property type="protein sequence ID" value="PPQ32898.1"/>
    <property type="molecule type" value="Genomic_DNA"/>
</dbReference>
<dbReference type="AlphaFoldDB" id="A0A2S6NE45"/>
<dbReference type="Pfam" id="PF03473">
    <property type="entry name" value="MOSC"/>
    <property type="match status" value="1"/>
</dbReference>
<dbReference type="Pfam" id="PF00111">
    <property type="entry name" value="Fer2"/>
    <property type="match status" value="1"/>
</dbReference>
<accession>A0A2S6NE45</accession>
<evidence type="ECO:0000259" key="2">
    <source>
        <dbReference type="PROSITE" id="PS51384"/>
    </source>
</evidence>
<organism evidence="3 4">
    <name type="scientific">Rhodopila globiformis</name>
    <name type="common">Rhodopseudomonas globiformis</name>
    <dbReference type="NCBI Taxonomy" id="1071"/>
    <lineage>
        <taxon>Bacteria</taxon>
        <taxon>Pseudomonadati</taxon>
        <taxon>Pseudomonadota</taxon>
        <taxon>Alphaproteobacteria</taxon>
        <taxon>Acetobacterales</taxon>
        <taxon>Acetobacteraceae</taxon>
        <taxon>Rhodopila</taxon>
    </lineage>
</organism>
<dbReference type="PROSITE" id="PS51384">
    <property type="entry name" value="FAD_FR"/>
    <property type="match status" value="1"/>
</dbReference>
<dbReference type="Proteomes" id="UP000239724">
    <property type="component" value="Unassembled WGS sequence"/>
</dbReference>
<feature type="domain" description="MOSC" evidence="1">
    <location>
        <begin position="29"/>
        <end position="164"/>
    </location>
</feature>
<dbReference type="InterPro" id="IPR017938">
    <property type="entry name" value="Riboflavin_synthase-like_b-brl"/>
</dbReference>
<dbReference type="Gene3D" id="2.40.30.10">
    <property type="entry name" value="Translation factors"/>
    <property type="match status" value="1"/>
</dbReference>
<dbReference type="InterPro" id="IPR017927">
    <property type="entry name" value="FAD-bd_FR_type"/>
</dbReference>
<dbReference type="Gene3D" id="3.10.20.30">
    <property type="match status" value="1"/>
</dbReference>
<dbReference type="PRINTS" id="PR00409">
    <property type="entry name" value="PHDIOXRDTASE"/>
</dbReference>
<keyword evidence="4" id="KW-1185">Reference proteome</keyword>
<dbReference type="PROSITE" id="PS51340">
    <property type="entry name" value="MOSC"/>
    <property type="match status" value="1"/>
</dbReference>
<dbReference type="Pfam" id="PF03475">
    <property type="entry name" value="YiiM_3-alpha"/>
    <property type="match status" value="1"/>
</dbReference>
<dbReference type="PANTHER" id="PTHR30212:SF2">
    <property type="entry name" value="PROTEIN YIIM"/>
    <property type="match status" value="1"/>
</dbReference>
<evidence type="ECO:0000259" key="1">
    <source>
        <dbReference type="PROSITE" id="PS51340"/>
    </source>
</evidence>
<dbReference type="CDD" id="cd06184">
    <property type="entry name" value="flavohem_like_fad_nad_binding"/>
    <property type="match status" value="1"/>
</dbReference>
<sequence length="584" mass="61911">MGVVVSVNVGLPQDVAWQGRTVRTGIWKKPVTGRIFAGRLNLAGDGQGDLGGHGGEQRAIMVYQLESYRYWANYLGRSDLVPGIFGENLTVDGLADAEVCIGDRFRIGSVVVEVSQPRDTCYRVGIRLENPEMPALLVAHHRPGFYVRVIQEGELGAGDRIEKLSDGPERMTVAEIDALLYAAEHPLEALRRAVRIPALSPGWQGSMRKLAAAAEAGGTTGNAGLGPGASAPLAWRGFRPLVIAASREESADVRSFELAAEDGLPLPPALPGQYIVVRVQPDPDAPAVTRNYSLCGPPGSPNYRIGVKNEHGLASGFLHQSVRAGSHVAVSAPRGSFTLADGMTPAVLISAGVGVTPVLAMLHAAAAAPPRPVWWLHAARDRAHHSFAREADDLLVTLPASRRCVAYSRPAPGDVPGQDFDRQGRLSPQLLQDIGVPQDADFYLCGPPRFLEDFQKGLAAWGISRSRIHVEVFGPAPALTPGVSSVAAALPHRPDGPAGGGPMVTFLRSGLAVPWDTRFGSLLELAEACAVPVRWSCRSGVCHNCESGLIEGEVAYAPEPLDPPAEGNALICCATPITVVELDL</sequence>
<dbReference type="SUPFAM" id="SSF54292">
    <property type="entry name" value="2Fe-2S ferredoxin-like"/>
    <property type="match status" value="1"/>
</dbReference>
<dbReference type="SUPFAM" id="SSF52343">
    <property type="entry name" value="Ferredoxin reductase-like, C-terminal NADP-linked domain"/>
    <property type="match status" value="1"/>
</dbReference>
<dbReference type="Pfam" id="PF00175">
    <property type="entry name" value="NAD_binding_1"/>
    <property type="match status" value="1"/>
</dbReference>
<dbReference type="InterPro" id="IPR036010">
    <property type="entry name" value="2Fe-2S_ferredoxin-like_sf"/>
</dbReference>
<dbReference type="InterPro" id="IPR012675">
    <property type="entry name" value="Beta-grasp_dom_sf"/>
</dbReference>
<protein>
    <submittedName>
        <fullName evidence="3">Sulfurase</fullName>
    </submittedName>
</protein>
<dbReference type="CDD" id="cd00207">
    <property type="entry name" value="fer2"/>
    <property type="match status" value="1"/>
</dbReference>
<dbReference type="InterPro" id="IPR005302">
    <property type="entry name" value="MoCF_Sase_C"/>
</dbReference>
<dbReference type="InterPro" id="IPR039261">
    <property type="entry name" value="FNR_nucleotide-bd"/>
</dbReference>
<dbReference type="Gene3D" id="3.40.50.80">
    <property type="entry name" value="Nucleotide-binding domain of ferredoxin-NADP reductase (FNR) module"/>
    <property type="match status" value="1"/>
</dbReference>
<dbReference type="Gene3D" id="2.40.33.20">
    <property type="entry name" value="PK beta-barrel domain-like"/>
    <property type="match status" value="1"/>
</dbReference>
<name>A0A2S6NE45_RHOGL</name>
<dbReference type="PANTHER" id="PTHR30212">
    <property type="entry name" value="PROTEIN YIIM"/>
    <property type="match status" value="1"/>
</dbReference>
<dbReference type="InterPro" id="IPR005163">
    <property type="entry name" value="Tri_helical_YiiM-like"/>
</dbReference>
<evidence type="ECO:0000313" key="3">
    <source>
        <dbReference type="EMBL" id="PPQ32898.1"/>
    </source>
</evidence>
<evidence type="ECO:0000313" key="4">
    <source>
        <dbReference type="Proteomes" id="UP000239724"/>
    </source>
</evidence>
<reference evidence="3 4" key="1">
    <citation type="journal article" date="2018" name="Arch. Microbiol.">
        <title>New insights into the metabolic potential of the phototrophic purple bacterium Rhodopila globiformis DSM 161(T) from its draft genome sequence and evidence for a vanadium-dependent nitrogenase.</title>
        <authorList>
            <person name="Imhoff J.F."/>
            <person name="Rahn T."/>
            <person name="Kunzel S."/>
            <person name="Neulinger S.C."/>
        </authorList>
    </citation>
    <scope>NUCLEOTIDE SEQUENCE [LARGE SCALE GENOMIC DNA]</scope>
    <source>
        <strain evidence="3 4">DSM 161</strain>
    </source>
</reference>
<dbReference type="GO" id="GO:0030151">
    <property type="term" value="F:molybdenum ion binding"/>
    <property type="evidence" value="ECO:0007669"/>
    <property type="project" value="InterPro"/>
</dbReference>
<dbReference type="GO" id="GO:0030170">
    <property type="term" value="F:pyridoxal phosphate binding"/>
    <property type="evidence" value="ECO:0007669"/>
    <property type="project" value="InterPro"/>
</dbReference>
<dbReference type="InterPro" id="IPR011037">
    <property type="entry name" value="Pyrv_Knase-like_insert_dom_sf"/>
</dbReference>
<dbReference type="OrthoDB" id="9786134at2"/>
<gene>
    <name evidence="3" type="ORF">CCS01_15370</name>
</gene>
<proteinExistence type="predicted"/>
<dbReference type="InterPro" id="IPR001433">
    <property type="entry name" value="OxRdtase_FAD/NAD-bd"/>
</dbReference>
<comment type="caution">
    <text evidence="3">The sequence shown here is derived from an EMBL/GenBank/DDBJ whole genome shotgun (WGS) entry which is preliminary data.</text>
</comment>
<dbReference type="InterPro" id="IPR052353">
    <property type="entry name" value="Benzoxazolinone_Detox_Enz"/>
</dbReference>
<dbReference type="GO" id="GO:0051536">
    <property type="term" value="F:iron-sulfur cluster binding"/>
    <property type="evidence" value="ECO:0007669"/>
    <property type="project" value="InterPro"/>
</dbReference>
<dbReference type="SUPFAM" id="SSF63380">
    <property type="entry name" value="Riboflavin synthase domain-like"/>
    <property type="match status" value="1"/>
</dbReference>
<dbReference type="InterPro" id="IPR001041">
    <property type="entry name" value="2Fe-2S_ferredoxin-type"/>
</dbReference>
<dbReference type="SUPFAM" id="SSF50800">
    <property type="entry name" value="PK beta-barrel domain-like"/>
    <property type="match status" value="1"/>
</dbReference>
<feature type="domain" description="FAD-binding FR-type" evidence="2">
    <location>
        <begin position="236"/>
        <end position="340"/>
    </location>
</feature>
<dbReference type="GO" id="GO:0016491">
    <property type="term" value="F:oxidoreductase activity"/>
    <property type="evidence" value="ECO:0007669"/>
    <property type="project" value="InterPro"/>
</dbReference>